<keyword evidence="2" id="KW-1185">Reference proteome</keyword>
<proteinExistence type="predicted"/>
<protein>
    <submittedName>
        <fullName evidence="1">Uncharacterized protein</fullName>
    </submittedName>
</protein>
<organism evidence="1 2">
    <name type="scientific">Erwinia phage pEa_SNUABM_5</name>
    <dbReference type="NCBI Taxonomy" id="2797313"/>
    <lineage>
        <taxon>Viruses</taxon>
        <taxon>Duplodnaviria</taxon>
        <taxon>Heunggongvirae</taxon>
        <taxon>Uroviricota</taxon>
        <taxon>Caudoviricetes</taxon>
        <taxon>Rivsvirus</taxon>
        <taxon>Rivsvirus SNUABM5</taxon>
    </lineage>
</organism>
<gene>
    <name evidence="1" type="ORF">pEaSNUABM5_00050</name>
</gene>
<accession>A0A7T8EPX6</accession>
<evidence type="ECO:0000313" key="2">
    <source>
        <dbReference type="Proteomes" id="UP000596123"/>
    </source>
</evidence>
<sequence>MLEQVAVNTHIETVERCALLYTDGYIRCIRANNTVDQWLFHVSEIRRLEIQRNPVGHLRIRLILMGGCEEFFTPTVDKSEHENIVLIAISLLALRDYELALDEQTYSERTFDVIEREF</sequence>
<name>A0A7T8EPX6_9CAUD</name>
<dbReference type="Proteomes" id="UP000596123">
    <property type="component" value="Segment"/>
</dbReference>
<reference evidence="1 2" key="1">
    <citation type="submission" date="2020-12" db="EMBL/GenBank/DDBJ databases">
        <title>Complete genome sequence of Erwinia phage pEa_SNUABM_5.</title>
        <authorList>
            <person name="Kim S.G."/>
            <person name="Lee S.B."/>
            <person name="Kwon J."/>
            <person name="Park S.C."/>
        </authorList>
    </citation>
    <scope>NUCLEOTIDE SEQUENCE [LARGE SCALE GENOMIC DNA]</scope>
</reference>
<evidence type="ECO:0000313" key="1">
    <source>
        <dbReference type="EMBL" id="QQO90192.1"/>
    </source>
</evidence>
<dbReference type="EMBL" id="MW366843">
    <property type="protein sequence ID" value="QQO90192.1"/>
    <property type="molecule type" value="Genomic_DNA"/>
</dbReference>